<gene>
    <name evidence="1" type="ORF">LEP1GSC133_4111</name>
</gene>
<dbReference type="EMBL" id="AKWF02000065">
    <property type="protein sequence ID" value="EMO63045.1"/>
    <property type="molecule type" value="Genomic_DNA"/>
</dbReference>
<organism evidence="1 2">
    <name type="scientific">Leptospira borgpetersenii serovar Pomona str. 200901868</name>
    <dbReference type="NCBI Taxonomy" id="1192866"/>
    <lineage>
        <taxon>Bacteria</taxon>
        <taxon>Pseudomonadati</taxon>
        <taxon>Spirochaetota</taxon>
        <taxon>Spirochaetia</taxon>
        <taxon>Leptospirales</taxon>
        <taxon>Leptospiraceae</taxon>
        <taxon>Leptospira</taxon>
    </lineage>
</organism>
<protein>
    <submittedName>
        <fullName evidence="1">Uncharacterized protein</fullName>
    </submittedName>
</protein>
<proteinExistence type="predicted"/>
<evidence type="ECO:0000313" key="1">
    <source>
        <dbReference type="EMBL" id="EMO63045.1"/>
    </source>
</evidence>
<dbReference type="Proteomes" id="UP000012159">
    <property type="component" value="Unassembled WGS sequence"/>
</dbReference>
<name>M6W1V9_LEPBO</name>
<dbReference type="AlphaFoldDB" id="M6W1V9"/>
<reference evidence="1 2" key="1">
    <citation type="submission" date="2013-01" db="EMBL/GenBank/DDBJ databases">
        <authorList>
            <person name="Harkins D.M."/>
            <person name="Durkin A.S."/>
            <person name="Brinkac L.M."/>
            <person name="Haft D.H."/>
            <person name="Selengut J.D."/>
            <person name="Sanka R."/>
            <person name="DePew J."/>
            <person name="Purushe J."/>
            <person name="Picardeau M."/>
            <person name="Werts C."/>
            <person name="Goarant C."/>
            <person name="Vinetz J.M."/>
            <person name="Sutton G.G."/>
            <person name="Nierman W.C."/>
            <person name="Fouts D.E."/>
        </authorList>
    </citation>
    <scope>NUCLEOTIDE SEQUENCE [LARGE SCALE GENOMIC DNA]</scope>
    <source>
        <strain evidence="1 2">200901868</strain>
    </source>
</reference>
<sequence length="74" mass="8542">MSRKITVLNSGSSYVFALLLRVFGADFFSQVLGQVFSFFRPLVQKKTFNFIISNITARKKGKRQLPFLQNFSLF</sequence>
<accession>M6W1V9</accession>
<evidence type="ECO:0000313" key="2">
    <source>
        <dbReference type="Proteomes" id="UP000012159"/>
    </source>
</evidence>
<comment type="caution">
    <text evidence="1">The sequence shown here is derived from an EMBL/GenBank/DDBJ whole genome shotgun (WGS) entry which is preliminary data.</text>
</comment>